<keyword evidence="2" id="KW-1185">Reference proteome</keyword>
<name>A0A318SV24_9RHOB</name>
<gene>
    <name evidence="1" type="ORF">DFP88_103513</name>
</gene>
<protein>
    <recommendedName>
        <fullName evidence="3">DUF5333 domain-containing protein</fullName>
    </recommendedName>
</protein>
<dbReference type="RefSeq" id="WP_110814732.1">
    <property type="nucleotide sequence ID" value="NZ_QJTE01000003.1"/>
</dbReference>
<evidence type="ECO:0000313" key="2">
    <source>
        <dbReference type="Proteomes" id="UP000248311"/>
    </source>
</evidence>
<dbReference type="InterPro" id="IPR020349">
    <property type="entry name" value="Uncharacterised_14.7kDa"/>
</dbReference>
<dbReference type="OrthoDB" id="7658992at2"/>
<dbReference type="Proteomes" id="UP000248311">
    <property type="component" value="Unassembled WGS sequence"/>
</dbReference>
<comment type="caution">
    <text evidence="1">The sequence shown here is derived from an EMBL/GenBank/DDBJ whole genome shotgun (WGS) entry which is preliminary data.</text>
</comment>
<proteinExistence type="predicted"/>
<sequence>MPLPRAARTLGLIFGFAIVAGATAALPALRENDRIREGLIDAAIAYEIGDNCGTLSARLFDGLFFLNGLRNHALDLGYSRAQVDAFIDNDAEKDRLEELARQRFTRLGGTEGDEASYCAVGRAEIARGSQIGRLLR</sequence>
<accession>A0A318SV24</accession>
<reference evidence="1 2" key="1">
    <citation type="submission" date="2018-06" db="EMBL/GenBank/DDBJ databases">
        <title>Genomic Encyclopedia of Type Strains, Phase III (KMG-III): the genomes of soil and plant-associated and newly described type strains.</title>
        <authorList>
            <person name="Whitman W."/>
        </authorList>
    </citation>
    <scope>NUCLEOTIDE SEQUENCE [LARGE SCALE GENOMIC DNA]</scope>
    <source>
        <strain evidence="1 2">CECT 9025</strain>
    </source>
</reference>
<organism evidence="1 2">
    <name type="scientific">Pseudoroseicyclus aestuarii</name>
    <dbReference type="NCBI Taxonomy" id="1795041"/>
    <lineage>
        <taxon>Bacteria</taxon>
        <taxon>Pseudomonadati</taxon>
        <taxon>Pseudomonadota</taxon>
        <taxon>Alphaproteobacteria</taxon>
        <taxon>Rhodobacterales</taxon>
        <taxon>Paracoccaceae</taxon>
        <taxon>Pseudoroseicyclus</taxon>
    </lineage>
</organism>
<dbReference type="Pfam" id="PF17267">
    <property type="entry name" value="DUF5333"/>
    <property type="match status" value="1"/>
</dbReference>
<dbReference type="AlphaFoldDB" id="A0A318SV24"/>
<evidence type="ECO:0000313" key="1">
    <source>
        <dbReference type="EMBL" id="PYE84146.1"/>
    </source>
</evidence>
<dbReference type="EMBL" id="QJTE01000003">
    <property type="protein sequence ID" value="PYE84146.1"/>
    <property type="molecule type" value="Genomic_DNA"/>
</dbReference>
<evidence type="ECO:0008006" key="3">
    <source>
        <dbReference type="Google" id="ProtNLM"/>
    </source>
</evidence>